<dbReference type="OrthoDB" id="5216199at2759"/>
<evidence type="ECO:0000313" key="2">
    <source>
        <dbReference type="Proteomes" id="UP000736672"/>
    </source>
</evidence>
<sequence length="87" mass="10329">MFAQVGGIVHANMYRADDRPRYRHGNKQLTAICASNNVIYLLAKGCYIWRNKQRDREWNALSREEQVHYLETTTDAGRKRKDFRFAH</sequence>
<dbReference type="EMBL" id="JAGTJS010000009">
    <property type="protein sequence ID" value="KAH7258802.1"/>
    <property type="molecule type" value="Genomic_DNA"/>
</dbReference>
<accession>A0A9P9HLE3</accession>
<keyword evidence="2" id="KW-1185">Reference proteome</keyword>
<evidence type="ECO:0000313" key="1">
    <source>
        <dbReference type="EMBL" id="KAH7258802.1"/>
    </source>
</evidence>
<dbReference type="AlphaFoldDB" id="A0A9P9HLE3"/>
<proteinExistence type="predicted"/>
<reference evidence="1" key="1">
    <citation type="journal article" date="2021" name="Nat. Commun.">
        <title>Genetic determinants of endophytism in the Arabidopsis root mycobiome.</title>
        <authorList>
            <person name="Mesny F."/>
            <person name="Miyauchi S."/>
            <person name="Thiergart T."/>
            <person name="Pickel B."/>
            <person name="Atanasova L."/>
            <person name="Karlsson M."/>
            <person name="Huettel B."/>
            <person name="Barry K.W."/>
            <person name="Haridas S."/>
            <person name="Chen C."/>
            <person name="Bauer D."/>
            <person name="Andreopoulos W."/>
            <person name="Pangilinan J."/>
            <person name="LaButti K."/>
            <person name="Riley R."/>
            <person name="Lipzen A."/>
            <person name="Clum A."/>
            <person name="Drula E."/>
            <person name="Henrissat B."/>
            <person name="Kohler A."/>
            <person name="Grigoriev I.V."/>
            <person name="Martin F.M."/>
            <person name="Hacquard S."/>
        </authorList>
    </citation>
    <scope>NUCLEOTIDE SEQUENCE</scope>
    <source>
        <strain evidence="1">FSSC 5 MPI-SDFR-AT-0091</strain>
    </source>
</reference>
<dbReference type="Proteomes" id="UP000736672">
    <property type="component" value="Unassembled WGS sequence"/>
</dbReference>
<comment type="caution">
    <text evidence="1">The sequence shown here is derived from an EMBL/GenBank/DDBJ whole genome shotgun (WGS) entry which is preliminary data.</text>
</comment>
<organism evidence="1 2">
    <name type="scientific">Fusarium solani</name>
    <name type="common">Filamentous fungus</name>
    <dbReference type="NCBI Taxonomy" id="169388"/>
    <lineage>
        <taxon>Eukaryota</taxon>
        <taxon>Fungi</taxon>
        <taxon>Dikarya</taxon>
        <taxon>Ascomycota</taxon>
        <taxon>Pezizomycotina</taxon>
        <taxon>Sordariomycetes</taxon>
        <taxon>Hypocreomycetidae</taxon>
        <taxon>Hypocreales</taxon>
        <taxon>Nectriaceae</taxon>
        <taxon>Fusarium</taxon>
        <taxon>Fusarium solani species complex</taxon>
    </lineage>
</organism>
<name>A0A9P9HLE3_FUSSL</name>
<protein>
    <submittedName>
        <fullName evidence="1">Uncharacterized protein</fullName>
    </submittedName>
</protein>
<gene>
    <name evidence="1" type="ORF">B0J15DRAFT_594942</name>
</gene>